<dbReference type="Proteomes" id="UP000053766">
    <property type="component" value="Unassembled WGS sequence"/>
</dbReference>
<protein>
    <submittedName>
        <fullName evidence="1">Uncharacterized protein</fullName>
    </submittedName>
</protein>
<dbReference type="OrthoDB" id="5827301at2759"/>
<sequence>MNKVREGTFSPHIPGSFPSAALLAMKPTSGVKRNNAVANAEGGNTAHKKSDVNSKESVILVPSYNEKLRSWQATYPHLLCTTRQKDTVLLDSRAGQIGKRPIFYFYIHATTFSPSGGLSCARSLSLPFTIATRRNQDCQVQRMMSSYTATCFWLYGTSTLDGLILNWSDSGKCFLIPGIKHFFDWENFFVFDRLSSKIKVFELYQAYFTVNAEVKRPLSDNDFQLMKEKMECDDCRENTISGGEEPLLTFKNVLCPHLRYDCDQNVLRFSIWRGNLEVLQIFQDSRTNVKQLWDDFILHGLTDIDDVCSICISTRGERGIIHLEPIELKKLQAKSVFEYLADIAESERIEYVLTAEHLLVPVTQLVEKYKIGADLHRVRNVQSNITHSGSLENTCEMSFTPLRIAVVTCRDASPETVLPTVPMNDYIASSNLVQPMASTTSTPFVAQLHHLMKLHGKSPSDVMSVLGYNSVEPYHSASAYVHHQYR</sequence>
<accession>A0A0D8XQR0</accession>
<dbReference type="EMBL" id="KN716369">
    <property type="protein sequence ID" value="KJH46107.1"/>
    <property type="molecule type" value="Genomic_DNA"/>
</dbReference>
<evidence type="ECO:0000313" key="2">
    <source>
        <dbReference type="Proteomes" id="UP000053766"/>
    </source>
</evidence>
<gene>
    <name evidence="1" type="ORF">DICVIV_07839</name>
</gene>
<name>A0A0D8XQR0_DICVI</name>
<dbReference type="AlphaFoldDB" id="A0A0D8XQR0"/>
<evidence type="ECO:0000313" key="1">
    <source>
        <dbReference type="EMBL" id="KJH46107.1"/>
    </source>
</evidence>
<proteinExistence type="predicted"/>
<reference evidence="2" key="2">
    <citation type="journal article" date="2016" name="Sci. Rep.">
        <title>Dictyocaulus viviparus genome, variome and transcriptome elucidate lungworm biology and support future intervention.</title>
        <authorList>
            <person name="McNulty S.N."/>
            <person name="Strube C."/>
            <person name="Rosa B.A."/>
            <person name="Martin J.C."/>
            <person name="Tyagi R."/>
            <person name="Choi Y.J."/>
            <person name="Wang Q."/>
            <person name="Hallsworth Pepin K."/>
            <person name="Zhang X."/>
            <person name="Ozersky P."/>
            <person name="Wilson R.K."/>
            <person name="Sternberg P.W."/>
            <person name="Gasser R.B."/>
            <person name="Mitreva M."/>
        </authorList>
    </citation>
    <scope>NUCLEOTIDE SEQUENCE [LARGE SCALE GENOMIC DNA]</scope>
    <source>
        <strain evidence="2">HannoverDv2000</strain>
    </source>
</reference>
<reference evidence="1 2" key="1">
    <citation type="submission" date="2013-11" db="EMBL/GenBank/DDBJ databases">
        <title>Draft genome of the bovine lungworm Dictyocaulus viviparus.</title>
        <authorList>
            <person name="Mitreva M."/>
        </authorList>
    </citation>
    <scope>NUCLEOTIDE SEQUENCE [LARGE SCALE GENOMIC DNA]</scope>
    <source>
        <strain evidence="1 2">HannoverDv2000</strain>
    </source>
</reference>
<organism evidence="1 2">
    <name type="scientific">Dictyocaulus viviparus</name>
    <name type="common">Bovine lungworm</name>
    <dbReference type="NCBI Taxonomy" id="29172"/>
    <lineage>
        <taxon>Eukaryota</taxon>
        <taxon>Metazoa</taxon>
        <taxon>Ecdysozoa</taxon>
        <taxon>Nematoda</taxon>
        <taxon>Chromadorea</taxon>
        <taxon>Rhabditida</taxon>
        <taxon>Rhabditina</taxon>
        <taxon>Rhabditomorpha</taxon>
        <taxon>Strongyloidea</taxon>
        <taxon>Metastrongylidae</taxon>
        <taxon>Dictyocaulus</taxon>
    </lineage>
</organism>
<keyword evidence="2" id="KW-1185">Reference proteome</keyword>